<dbReference type="AlphaFoldDB" id="A0A7W7W5D6"/>
<dbReference type="RefSeq" id="WP_184582924.1">
    <property type="nucleotide sequence ID" value="NZ_JACHJT010000001.1"/>
</dbReference>
<dbReference type="SMART" id="SM00855">
    <property type="entry name" value="PGAM"/>
    <property type="match status" value="1"/>
</dbReference>
<evidence type="ECO:0000313" key="3">
    <source>
        <dbReference type="Proteomes" id="UP000523007"/>
    </source>
</evidence>
<dbReference type="InterPro" id="IPR051021">
    <property type="entry name" value="Mito_Ser/Thr_phosphatase"/>
</dbReference>
<accession>A0A7W7W5D6</accession>
<dbReference type="SUPFAM" id="SSF53254">
    <property type="entry name" value="Phosphoglycerate mutase-like"/>
    <property type="match status" value="1"/>
</dbReference>
<gene>
    <name evidence="2" type="ORF">F4561_005501</name>
</gene>
<comment type="caution">
    <text evidence="2">The sequence shown here is derived from an EMBL/GenBank/DDBJ whole genome shotgun (WGS) entry which is preliminary data.</text>
</comment>
<dbReference type="Gene3D" id="3.40.50.1240">
    <property type="entry name" value="Phosphoglycerate mutase-like"/>
    <property type="match status" value="1"/>
</dbReference>
<protein>
    <submittedName>
        <fullName evidence="2">Phosphohistidine phosphatase</fullName>
        <ecNumber evidence="2">3.1.3.-</ecNumber>
    </submittedName>
</protein>
<reference evidence="2 3" key="1">
    <citation type="submission" date="2020-08" db="EMBL/GenBank/DDBJ databases">
        <title>Sequencing the genomes of 1000 actinobacteria strains.</title>
        <authorList>
            <person name="Klenk H.-P."/>
        </authorList>
    </citation>
    <scope>NUCLEOTIDE SEQUENCE [LARGE SCALE GENOMIC DNA]</scope>
    <source>
        <strain evidence="2 3">DSM 102030</strain>
    </source>
</reference>
<dbReference type="Pfam" id="PF00300">
    <property type="entry name" value="His_Phos_1"/>
    <property type="match status" value="1"/>
</dbReference>
<dbReference type="InterPro" id="IPR013078">
    <property type="entry name" value="His_Pase_superF_clade-1"/>
</dbReference>
<proteinExistence type="predicted"/>
<dbReference type="GO" id="GO:0016787">
    <property type="term" value="F:hydrolase activity"/>
    <property type="evidence" value="ECO:0007669"/>
    <property type="project" value="UniProtKB-KW"/>
</dbReference>
<evidence type="ECO:0000256" key="1">
    <source>
        <dbReference type="ARBA" id="ARBA00022801"/>
    </source>
</evidence>
<evidence type="ECO:0000313" key="2">
    <source>
        <dbReference type="EMBL" id="MBB4934681.1"/>
    </source>
</evidence>
<dbReference type="Proteomes" id="UP000523007">
    <property type="component" value="Unassembled WGS sequence"/>
</dbReference>
<dbReference type="CDD" id="cd07067">
    <property type="entry name" value="HP_PGM_like"/>
    <property type="match status" value="1"/>
</dbReference>
<keyword evidence="1 2" id="KW-0378">Hydrolase</keyword>
<dbReference type="EC" id="3.1.3.-" evidence="2"/>
<dbReference type="PANTHER" id="PTHR20935">
    <property type="entry name" value="PHOSPHOGLYCERATE MUTASE-RELATED"/>
    <property type="match status" value="1"/>
</dbReference>
<sequence length="156" mass="16470">MSRLLILVRHAKAEEDNGSDRDRVLTSIGRGQAEAVGSTLVSEGVVPDHVICSAAARTRQTLELAMASLPKRPTVDFEEAAYGADPETILDLVHMVDPEVGTLMVVGHNPTMAQLAALFTGSGSLTSFPTAGIAIVELDVDWLYAEPGTGTGRILT</sequence>
<dbReference type="PANTHER" id="PTHR20935:SF1">
    <property type="entry name" value="SLL1549 PROTEIN"/>
    <property type="match status" value="1"/>
</dbReference>
<name>A0A7W7W5D6_9ACTN</name>
<keyword evidence="3" id="KW-1185">Reference proteome</keyword>
<dbReference type="EMBL" id="JACHJT010000001">
    <property type="protein sequence ID" value="MBB4934681.1"/>
    <property type="molecule type" value="Genomic_DNA"/>
</dbReference>
<organism evidence="2 3">
    <name type="scientific">Lipingzhangella halophila</name>
    <dbReference type="NCBI Taxonomy" id="1783352"/>
    <lineage>
        <taxon>Bacteria</taxon>
        <taxon>Bacillati</taxon>
        <taxon>Actinomycetota</taxon>
        <taxon>Actinomycetes</taxon>
        <taxon>Streptosporangiales</taxon>
        <taxon>Nocardiopsidaceae</taxon>
        <taxon>Lipingzhangella</taxon>
    </lineage>
</organism>
<dbReference type="InterPro" id="IPR029033">
    <property type="entry name" value="His_PPase_superfam"/>
</dbReference>